<dbReference type="AlphaFoldDB" id="A4BRH9"/>
<dbReference type="GO" id="GO:0016811">
    <property type="term" value="F:hydrolase activity, acting on carbon-nitrogen (but not peptide) bonds, in linear amides"/>
    <property type="evidence" value="ECO:0007669"/>
    <property type="project" value="InterPro"/>
</dbReference>
<gene>
    <name evidence="5" type="ORF">NB231_03690</name>
</gene>
<keyword evidence="5" id="KW-0472">Membrane</keyword>
<evidence type="ECO:0000256" key="1">
    <source>
        <dbReference type="ARBA" id="ARBA00006586"/>
    </source>
</evidence>
<dbReference type="InterPro" id="IPR043146">
    <property type="entry name" value="Penicillin_amidase_N_B-knob"/>
</dbReference>
<dbReference type="EMBL" id="AAOF01000006">
    <property type="protein sequence ID" value="EAR21801.1"/>
    <property type="molecule type" value="Genomic_DNA"/>
</dbReference>
<reference evidence="5 6" key="1">
    <citation type="submission" date="2006-02" db="EMBL/GenBank/DDBJ databases">
        <authorList>
            <person name="Waterbury J."/>
            <person name="Ferriera S."/>
            <person name="Johnson J."/>
            <person name="Kravitz S."/>
            <person name="Halpern A."/>
            <person name="Remington K."/>
            <person name="Beeson K."/>
            <person name="Tran B."/>
            <person name="Rogers Y.-H."/>
            <person name="Friedman R."/>
            <person name="Venter J.C."/>
        </authorList>
    </citation>
    <scope>NUCLEOTIDE SEQUENCE [LARGE SCALE GENOMIC DNA]</scope>
    <source>
        <strain evidence="5 6">Nb-231</strain>
    </source>
</reference>
<keyword evidence="3" id="KW-0378">Hydrolase</keyword>
<evidence type="ECO:0000256" key="2">
    <source>
        <dbReference type="ARBA" id="ARBA00022729"/>
    </source>
</evidence>
<dbReference type="InterPro" id="IPR023343">
    <property type="entry name" value="Penicillin_amidase_dom1"/>
</dbReference>
<accession>A4BRH9</accession>
<dbReference type="Gene3D" id="3.60.20.10">
    <property type="entry name" value="Glutamine Phosphoribosylpyrophosphate, subunit 1, domain 1"/>
    <property type="match status" value="1"/>
</dbReference>
<comment type="similarity">
    <text evidence="1">Belongs to the peptidase S45 family.</text>
</comment>
<dbReference type="PANTHER" id="PTHR34218:SF3">
    <property type="entry name" value="ACYL-HOMOSERINE LACTONE ACYLASE PVDQ"/>
    <property type="match status" value="1"/>
</dbReference>
<proteinExistence type="inferred from homology"/>
<dbReference type="Proteomes" id="UP000003374">
    <property type="component" value="Unassembled WGS sequence"/>
</dbReference>
<comment type="caution">
    <text evidence="5">The sequence shown here is derived from an EMBL/GenBank/DDBJ whole genome shotgun (WGS) entry which is preliminary data.</text>
</comment>
<evidence type="ECO:0000256" key="3">
    <source>
        <dbReference type="ARBA" id="ARBA00022801"/>
    </source>
</evidence>
<evidence type="ECO:0000313" key="5">
    <source>
        <dbReference type="EMBL" id="EAR21801.1"/>
    </source>
</evidence>
<dbReference type="eggNOG" id="COG2366">
    <property type="taxonomic scope" value="Bacteria"/>
</dbReference>
<dbReference type="STRING" id="314278.NB231_03690"/>
<dbReference type="HOGENOM" id="CLU_017615_0_0_6"/>
<dbReference type="GO" id="GO:0017000">
    <property type="term" value="P:antibiotic biosynthetic process"/>
    <property type="evidence" value="ECO:0007669"/>
    <property type="project" value="InterPro"/>
</dbReference>
<evidence type="ECO:0000256" key="4">
    <source>
        <dbReference type="ARBA" id="ARBA00023145"/>
    </source>
</evidence>
<dbReference type="Gene3D" id="2.30.120.10">
    <property type="match status" value="1"/>
</dbReference>
<dbReference type="RefSeq" id="WP_004999817.1">
    <property type="nucleotide sequence ID" value="NZ_CH672427.1"/>
</dbReference>
<dbReference type="Pfam" id="PF01804">
    <property type="entry name" value="Penicil_amidase"/>
    <property type="match status" value="1"/>
</dbReference>
<keyword evidence="2" id="KW-0732">Signal</keyword>
<organism evidence="5 6">
    <name type="scientific">Nitrococcus mobilis Nb-231</name>
    <dbReference type="NCBI Taxonomy" id="314278"/>
    <lineage>
        <taxon>Bacteria</taxon>
        <taxon>Pseudomonadati</taxon>
        <taxon>Pseudomonadota</taxon>
        <taxon>Gammaproteobacteria</taxon>
        <taxon>Chromatiales</taxon>
        <taxon>Ectothiorhodospiraceae</taxon>
        <taxon>Nitrococcus</taxon>
    </lineage>
</organism>
<dbReference type="InterPro" id="IPR043147">
    <property type="entry name" value="Penicillin_amidase_A-knob"/>
</dbReference>
<dbReference type="InterPro" id="IPR029055">
    <property type="entry name" value="Ntn_hydrolases_N"/>
</dbReference>
<keyword evidence="6" id="KW-1185">Reference proteome</keyword>
<protein>
    <submittedName>
        <fullName evidence="5">Probable aculeacin a acylase transmembrane protein</fullName>
    </submittedName>
</protein>
<name>A4BRH9_9GAMM</name>
<keyword evidence="5" id="KW-0812">Transmembrane</keyword>
<dbReference type="InterPro" id="IPR002692">
    <property type="entry name" value="S45"/>
</dbReference>
<evidence type="ECO:0000313" key="6">
    <source>
        <dbReference type="Proteomes" id="UP000003374"/>
    </source>
</evidence>
<dbReference type="PANTHER" id="PTHR34218">
    <property type="entry name" value="PEPTIDASE S45 PENICILLIN AMIDASE"/>
    <property type="match status" value="1"/>
</dbReference>
<keyword evidence="4" id="KW-0865">Zymogen</keyword>
<dbReference type="MEROPS" id="S45.004"/>
<dbReference type="Gene3D" id="1.10.1400.10">
    <property type="match status" value="1"/>
</dbReference>
<sequence length="832" mass="91430">MMQHRGTLSLLLVATALTGGTESSPGAQSTIEPHISTHYDVVVRRTSYGIPHIKAHDWGSLGYGYGYAQAEDNLCTLADGFVSFRGRRSYFFGPERTPPVNSTFGRPKNIDVDFFFRSIAPDGLVRQYKTRQPPELQNLVRGFAAGYSRYVREIKSGGTPKAHRACRSEPWVSEITAADVYRRMYAINIAGGYAQFLPGIVNAQPPGQNGYTAAKPDQTLSSSSVKTLAKRVSGAYFQAGRQIGIGSNAIAFGGQATGTPHGLLLGNPHWYWGGPDRFYQAHLTLPGKIDVSGASLLGLPFIVIGYNNHIAWSHTVSTARRFGLFELTLPPDTPTSYLYDGQIRKMTPMPISIDVRRSDGRVEKVTRTLYRTHFGPVVDLRSYSPAMSWSSTRAFALRDINADNFRIFRAYLRWGQARSLNEFISIQKEEASVPWLTTLAAGRDERRVWYADIGSIPNVSDALTASCTTRPLGTAFAQSAPGVPFLDGARSSCEWPNERDSVQPGAMRVAKLPSLIREDYVANMNDSHWLTNPAQPLTGYPSIIGSEKTVQSLRTRLGHLLVQSRLAGTDGYAGDKATSAIIRKVALDSRVLSAELFKAQLLAGICAKRHAVTVTRDSVTREVFSPARAIDLSGACEVLRKWNNTGNSNASGAHIWDEFWARASLIPASELFATSFSATDPIHTPRDLKPDNALLSEAFGVATLRVQQSGFALNAPRGEYLFVRRNGIRVPLFGGCGSVGYFTVVCSEHRIEQGGYPIDGDSHGNTYLQVVTFSEGGVEPYTLLTFSQSDDPASRHFGDYTQRYAGKQWLRVPFTEREIRTDPAFTAISLHQ</sequence>
<dbReference type="Gene3D" id="1.10.439.10">
    <property type="entry name" value="Penicillin Amidohydrolase, domain 1"/>
    <property type="match status" value="1"/>
</dbReference>
<dbReference type="OrthoDB" id="9760084at2"/>
<dbReference type="SUPFAM" id="SSF56235">
    <property type="entry name" value="N-terminal nucleophile aminohydrolases (Ntn hydrolases)"/>
    <property type="match status" value="1"/>
</dbReference>